<name>A0ABT4SFY2_9ACTN</name>
<proteinExistence type="predicted"/>
<dbReference type="SMART" id="SM00382">
    <property type="entry name" value="AAA"/>
    <property type="match status" value="1"/>
</dbReference>
<dbReference type="EMBL" id="JAPNNL010000093">
    <property type="protein sequence ID" value="MDA0636112.1"/>
    <property type="molecule type" value="Genomic_DNA"/>
</dbReference>
<organism evidence="3 4">
    <name type="scientific">Nonomuraea corallina</name>
    <dbReference type="NCBI Taxonomy" id="2989783"/>
    <lineage>
        <taxon>Bacteria</taxon>
        <taxon>Bacillati</taxon>
        <taxon>Actinomycetota</taxon>
        <taxon>Actinomycetes</taxon>
        <taxon>Streptosporangiales</taxon>
        <taxon>Streptosporangiaceae</taxon>
        <taxon>Nonomuraea</taxon>
    </lineage>
</organism>
<dbReference type="Gene3D" id="3.40.50.300">
    <property type="entry name" value="P-loop containing nucleotide triphosphate hydrolases"/>
    <property type="match status" value="1"/>
</dbReference>
<protein>
    <submittedName>
        <fullName evidence="3">MoxR family ATPase</fullName>
    </submittedName>
</protein>
<dbReference type="CDD" id="cd00009">
    <property type="entry name" value="AAA"/>
    <property type="match status" value="1"/>
</dbReference>
<evidence type="ECO:0000313" key="3">
    <source>
        <dbReference type="EMBL" id="MDA0636112.1"/>
    </source>
</evidence>
<dbReference type="RefSeq" id="WP_270156973.1">
    <property type="nucleotide sequence ID" value="NZ_JAPNNL010000093.1"/>
</dbReference>
<accession>A0ABT4SFY2</accession>
<sequence>MERLPGEGGSAAIPRGWLVYSGTGQPRDGLRLLDELPPPPPWRDFDGGPVLPPPPEDLPELRRRLGDAIRRSPDEQEILAINAALCLRRPLLVTGPPGVGKSTLAYQVSRELRLGPVLRWPVNSRSTLRSGLYDYDAVARVQDARLKGVEPQVGEYVQLGPLGTALLPHELPRVLLIDEFDKCDADLANDLLDVLEEGGFLIRELFRARAREPESTVYTADREGTALVREGWVGCRAFPFIVITSNGEREFSPAFLRRCIRLEMAQPGEERLAELVGAHFADRSTPHQDRVIREFLAYRRHSPVAADQLLNALHLVINGNADPDDRSWQRILDVVLRRLDEAGAG</sequence>
<evidence type="ECO:0000256" key="1">
    <source>
        <dbReference type="SAM" id="MobiDB-lite"/>
    </source>
</evidence>
<evidence type="ECO:0000259" key="2">
    <source>
        <dbReference type="SMART" id="SM00382"/>
    </source>
</evidence>
<gene>
    <name evidence="3" type="ORF">OUY22_22045</name>
</gene>
<dbReference type="Pfam" id="PF07728">
    <property type="entry name" value="AAA_5"/>
    <property type="match status" value="1"/>
</dbReference>
<dbReference type="InterPro" id="IPR003593">
    <property type="entry name" value="AAA+_ATPase"/>
</dbReference>
<keyword evidence="4" id="KW-1185">Reference proteome</keyword>
<dbReference type="InterPro" id="IPR027417">
    <property type="entry name" value="P-loop_NTPase"/>
</dbReference>
<reference evidence="3" key="1">
    <citation type="submission" date="2022-11" db="EMBL/GenBank/DDBJ databases">
        <title>Nonomuraea corallina sp. nov., a new species of the genus Nonomuraea isolated from sea side sediment in Thai sea.</title>
        <authorList>
            <person name="Ngamcharungchit C."/>
            <person name="Matsumoto A."/>
            <person name="Suriyachadkun C."/>
            <person name="Panbangred W."/>
            <person name="Inahashi Y."/>
            <person name="Intra B."/>
        </authorList>
    </citation>
    <scope>NUCLEOTIDE SEQUENCE</scope>
    <source>
        <strain evidence="3">MCN248</strain>
    </source>
</reference>
<feature type="region of interest" description="Disordered" evidence="1">
    <location>
        <begin position="28"/>
        <end position="52"/>
    </location>
</feature>
<dbReference type="Proteomes" id="UP001144036">
    <property type="component" value="Unassembled WGS sequence"/>
</dbReference>
<dbReference type="InterPro" id="IPR011704">
    <property type="entry name" value="ATPase_dyneun-rel_AAA"/>
</dbReference>
<feature type="domain" description="AAA+ ATPase" evidence="2">
    <location>
        <begin position="87"/>
        <end position="270"/>
    </location>
</feature>
<dbReference type="SUPFAM" id="SSF52540">
    <property type="entry name" value="P-loop containing nucleoside triphosphate hydrolases"/>
    <property type="match status" value="1"/>
</dbReference>
<comment type="caution">
    <text evidence="3">The sequence shown here is derived from an EMBL/GenBank/DDBJ whole genome shotgun (WGS) entry which is preliminary data.</text>
</comment>
<evidence type="ECO:0000313" key="4">
    <source>
        <dbReference type="Proteomes" id="UP001144036"/>
    </source>
</evidence>